<comment type="caution">
    <text evidence="2">The sequence shown here is derived from an EMBL/GenBank/DDBJ whole genome shotgun (WGS) entry which is preliminary data.</text>
</comment>
<dbReference type="GO" id="GO:0005886">
    <property type="term" value="C:plasma membrane"/>
    <property type="evidence" value="ECO:0007669"/>
    <property type="project" value="InterPro"/>
</dbReference>
<feature type="transmembrane region" description="Helical" evidence="1">
    <location>
        <begin position="147"/>
        <end position="168"/>
    </location>
</feature>
<feature type="transmembrane region" description="Helical" evidence="1">
    <location>
        <begin position="396"/>
        <end position="417"/>
    </location>
</feature>
<evidence type="ECO:0000313" key="3">
    <source>
        <dbReference type="Proteomes" id="UP000094023"/>
    </source>
</evidence>
<feature type="transmembrane region" description="Helical" evidence="1">
    <location>
        <begin position="348"/>
        <end position="365"/>
    </location>
</feature>
<dbReference type="AlphaFoldDB" id="A0A198FDM0"/>
<gene>
    <name evidence="2" type="ORF">M983_2830</name>
</gene>
<sequence>MKETLFNRIHNSLLPYPGRGNQTARTVVSCVLVVLISLTLQVPYIPLCIIVVFFLTQTNVVITKIIGILFVIAGTAAILISLLIIMVTWHSPFLRILFSSLVFLVSLFLMRTTKVGILFFIISIVVIYAQSLVDVAPNAELLTREILWVWVAVIYTIVVTLIVNTLLLPVEPEKQLRDFLLYQLNIVNRCLNPSVNSTPDDHNMIKAGMDLQAMYKYLKFSIMRHKGDDFDKQYYVNKITIISELRSLSANLPSEFDNAKDKNFAMALSDILDVLETSLDDKTPLEQHIINLELTDNAILNKIYFTLKNYIEDANNYHSEDEIESILQKVNPPKESFLVDDAFTNSKYIVFALKTLLSVLLSYFIYTLTDWNGISTFMLSCLIIAQPGLGNVQRKIILRLSGALIGGALALFSIMFITNQLDSIFGLLILIIPVFFLAAWVATGQENISYAGIQIAYTFSLALLETSGPVYELVDVRDRIIGIILGIILGSIIQSFIAPEREGSIIMSKLASIIDLIRKEWNPTATKPPSITREDIAIKLFECNDLISLVTIEPTWMDNESSHDKFNQHAQEIFFSLKNIIYSYDKLLLQFDNIKNNLASEDKKNVIDMINKYKNNLLLISLRLQGARTSPPHYPDIKNLPDNQLKLSMVKVEQDMQAFFNIG</sequence>
<dbReference type="Proteomes" id="UP000094023">
    <property type="component" value="Unassembled WGS sequence"/>
</dbReference>
<proteinExistence type="predicted"/>
<accession>A0A198FDM0</accession>
<organism evidence="2 3">
    <name type="scientific">Proteus myxofaciens ATCC 19692</name>
    <dbReference type="NCBI Taxonomy" id="1354337"/>
    <lineage>
        <taxon>Bacteria</taxon>
        <taxon>Pseudomonadati</taxon>
        <taxon>Pseudomonadota</taxon>
        <taxon>Gammaproteobacteria</taxon>
        <taxon>Enterobacterales</taxon>
        <taxon>Morganellaceae</taxon>
        <taxon>Proteus</taxon>
    </lineage>
</organism>
<feature type="transmembrane region" description="Helical" evidence="1">
    <location>
        <begin position="455"/>
        <end position="474"/>
    </location>
</feature>
<feature type="transmembrane region" description="Helical" evidence="1">
    <location>
        <begin position="93"/>
        <end position="110"/>
    </location>
</feature>
<keyword evidence="3" id="KW-1185">Reference proteome</keyword>
<dbReference type="InterPro" id="IPR006726">
    <property type="entry name" value="PHBA_efflux_AaeB/fusaric-R"/>
</dbReference>
<reference evidence="2 3" key="1">
    <citation type="submission" date="2016-04" db="EMBL/GenBank/DDBJ databases">
        <title>ATOL: Assembling a taxonomically balanced genome-scale reconstruction of the evolutionary history of the Enterobacteriaceae.</title>
        <authorList>
            <person name="Plunkett G.III."/>
            <person name="Neeno-Eckwall E.C."/>
            <person name="Glasner J.D."/>
            <person name="Perna N.T."/>
        </authorList>
    </citation>
    <scope>NUCLEOTIDE SEQUENCE [LARGE SCALE GENOMIC DNA]</scope>
    <source>
        <strain evidence="2 3">ATCC 19692</strain>
    </source>
</reference>
<evidence type="ECO:0000256" key="1">
    <source>
        <dbReference type="SAM" id="Phobius"/>
    </source>
</evidence>
<dbReference type="GO" id="GO:0022857">
    <property type="term" value="F:transmembrane transporter activity"/>
    <property type="evidence" value="ECO:0007669"/>
    <property type="project" value="InterPro"/>
</dbReference>
<keyword evidence="1" id="KW-1133">Transmembrane helix</keyword>
<dbReference type="Pfam" id="PF04632">
    <property type="entry name" value="FUSC"/>
    <property type="match status" value="1"/>
</dbReference>
<dbReference type="EMBL" id="LXEN01000144">
    <property type="protein sequence ID" value="OAT22865.1"/>
    <property type="molecule type" value="Genomic_DNA"/>
</dbReference>
<keyword evidence="1" id="KW-0472">Membrane</keyword>
<feature type="transmembrane region" description="Helical" evidence="1">
    <location>
        <begin position="67"/>
        <end position="87"/>
    </location>
</feature>
<evidence type="ECO:0000313" key="2">
    <source>
        <dbReference type="EMBL" id="OAT22865.1"/>
    </source>
</evidence>
<dbReference type="OrthoDB" id="105720at2"/>
<protein>
    <submittedName>
        <fullName evidence="2">Putative membrane protein</fullName>
    </submittedName>
</protein>
<dbReference type="RefSeq" id="WP_066752373.1">
    <property type="nucleotide sequence ID" value="NZ_LXEN01000144.1"/>
</dbReference>
<dbReference type="STRING" id="1354337.M983_2830"/>
<feature type="transmembrane region" description="Helical" evidence="1">
    <location>
        <begin position="117"/>
        <end position="135"/>
    </location>
</feature>
<feature type="transmembrane region" description="Helical" evidence="1">
    <location>
        <begin position="26"/>
        <end position="55"/>
    </location>
</feature>
<feature type="transmembrane region" description="Helical" evidence="1">
    <location>
        <begin position="480"/>
        <end position="499"/>
    </location>
</feature>
<keyword evidence="1" id="KW-0812">Transmembrane</keyword>
<feature type="transmembrane region" description="Helical" evidence="1">
    <location>
        <begin position="423"/>
        <end position="443"/>
    </location>
</feature>
<name>A0A198FDM0_9GAMM</name>